<keyword evidence="2" id="KW-1185">Reference proteome</keyword>
<sequence length="255" mass="28209">MPSARPAPRQNVWERPKDTVDALQTIPPHPVFLHVTGRPAFVRNVLRVWPNVCTLSAVICGDDAISSIIPAPHVLQSLFVGPEDLGGFRPQEFPALRTLELSHASRMNRHLRASSLLPQIRTLSVPGLPPSQDVLGALRQLESLVFGDLPIAMSLPQTLRHVGYHEPFGYRSPEQNSEVFLQALCELENLHLVTCTVCSTAALREALHEQCHARRVDFVVYMHASCAPGVRTPEYYPTGALGLPWLAKFSAPRNV</sequence>
<proteinExistence type="predicted"/>
<gene>
    <name evidence="1" type="ORF">FA95DRAFT_1576150</name>
</gene>
<evidence type="ECO:0000313" key="2">
    <source>
        <dbReference type="Proteomes" id="UP000814033"/>
    </source>
</evidence>
<accession>A0ACB8RDY7</accession>
<reference evidence="1" key="2">
    <citation type="journal article" date="2022" name="New Phytol.">
        <title>Evolutionary transition to the ectomycorrhizal habit in the genomes of a hyperdiverse lineage of mushroom-forming fungi.</title>
        <authorList>
            <person name="Looney B."/>
            <person name="Miyauchi S."/>
            <person name="Morin E."/>
            <person name="Drula E."/>
            <person name="Courty P.E."/>
            <person name="Kohler A."/>
            <person name="Kuo A."/>
            <person name="LaButti K."/>
            <person name="Pangilinan J."/>
            <person name="Lipzen A."/>
            <person name="Riley R."/>
            <person name="Andreopoulos W."/>
            <person name="He G."/>
            <person name="Johnson J."/>
            <person name="Nolan M."/>
            <person name="Tritt A."/>
            <person name="Barry K.W."/>
            <person name="Grigoriev I.V."/>
            <person name="Nagy L.G."/>
            <person name="Hibbett D."/>
            <person name="Henrissat B."/>
            <person name="Matheny P.B."/>
            <person name="Labbe J."/>
            <person name="Martin F.M."/>
        </authorList>
    </citation>
    <scope>NUCLEOTIDE SEQUENCE</scope>
    <source>
        <strain evidence="1">FP105234-sp</strain>
    </source>
</reference>
<evidence type="ECO:0000313" key="1">
    <source>
        <dbReference type="EMBL" id="KAI0041775.1"/>
    </source>
</evidence>
<protein>
    <submittedName>
        <fullName evidence="1">Uncharacterized protein</fullName>
    </submittedName>
</protein>
<reference evidence="1" key="1">
    <citation type="submission" date="2021-02" db="EMBL/GenBank/DDBJ databases">
        <authorList>
            <consortium name="DOE Joint Genome Institute"/>
            <person name="Ahrendt S."/>
            <person name="Looney B.P."/>
            <person name="Miyauchi S."/>
            <person name="Morin E."/>
            <person name="Drula E."/>
            <person name="Courty P.E."/>
            <person name="Chicoki N."/>
            <person name="Fauchery L."/>
            <person name="Kohler A."/>
            <person name="Kuo A."/>
            <person name="Labutti K."/>
            <person name="Pangilinan J."/>
            <person name="Lipzen A."/>
            <person name="Riley R."/>
            <person name="Andreopoulos W."/>
            <person name="He G."/>
            <person name="Johnson J."/>
            <person name="Barry K.W."/>
            <person name="Grigoriev I.V."/>
            <person name="Nagy L."/>
            <person name="Hibbett D."/>
            <person name="Henrissat B."/>
            <person name="Matheny P.B."/>
            <person name="Labbe J."/>
            <person name="Martin F."/>
        </authorList>
    </citation>
    <scope>NUCLEOTIDE SEQUENCE</scope>
    <source>
        <strain evidence="1">FP105234-sp</strain>
    </source>
</reference>
<name>A0ACB8RDY7_9AGAM</name>
<dbReference type="EMBL" id="MU276102">
    <property type="protein sequence ID" value="KAI0041775.1"/>
    <property type="molecule type" value="Genomic_DNA"/>
</dbReference>
<comment type="caution">
    <text evidence="1">The sequence shown here is derived from an EMBL/GenBank/DDBJ whole genome shotgun (WGS) entry which is preliminary data.</text>
</comment>
<organism evidence="1 2">
    <name type="scientific">Auriscalpium vulgare</name>
    <dbReference type="NCBI Taxonomy" id="40419"/>
    <lineage>
        <taxon>Eukaryota</taxon>
        <taxon>Fungi</taxon>
        <taxon>Dikarya</taxon>
        <taxon>Basidiomycota</taxon>
        <taxon>Agaricomycotina</taxon>
        <taxon>Agaricomycetes</taxon>
        <taxon>Russulales</taxon>
        <taxon>Auriscalpiaceae</taxon>
        <taxon>Auriscalpium</taxon>
    </lineage>
</organism>
<dbReference type="Proteomes" id="UP000814033">
    <property type="component" value="Unassembled WGS sequence"/>
</dbReference>